<keyword evidence="3" id="KW-0813">Transport</keyword>
<evidence type="ECO:0000259" key="11">
    <source>
        <dbReference type="Pfam" id="PF01545"/>
    </source>
</evidence>
<evidence type="ECO:0000256" key="3">
    <source>
        <dbReference type="ARBA" id="ARBA00022448"/>
    </source>
</evidence>
<evidence type="ECO:0000256" key="9">
    <source>
        <dbReference type="SAM" id="MobiDB-lite"/>
    </source>
</evidence>
<dbReference type="InterPro" id="IPR050681">
    <property type="entry name" value="CDF/SLC30A"/>
</dbReference>
<dbReference type="RefSeq" id="WP_380021609.1">
    <property type="nucleotide sequence ID" value="NZ_JBHSHD010000010.1"/>
</dbReference>
<dbReference type="PANTHER" id="PTHR11562:SF17">
    <property type="entry name" value="RE54080P-RELATED"/>
    <property type="match status" value="1"/>
</dbReference>
<reference evidence="14" key="1">
    <citation type="journal article" date="2019" name="Int. J. Syst. Evol. Microbiol.">
        <title>The Global Catalogue of Microorganisms (GCM) 10K type strain sequencing project: providing services to taxonomists for standard genome sequencing and annotation.</title>
        <authorList>
            <consortium name="The Broad Institute Genomics Platform"/>
            <consortium name="The Broad Institute Genome Sequencing Center for Infectious Disease"/>
            <person name="Wu L."/>
            <person name="Ma J."/>
        </authorList>
    </citation>
    <scope>NUCLEOTIDE SEQUENCE [LARGE SCALE GENOMIC DNA]</scope>
    <source>
        <strain evidence="14">CCUG 30340</strain>
    </source>
</reference>
<keyword evidence="8 10" id="KW-0472">Membrane</keyword>
<organism evidence="13 14">
    <name type="scientific">Dokdonella ginsengisoli</name>
    <dbReference type="NCBI Taxonomy" id="363846"/>
    <lineage>
        <taxon>Bacteria</taxon>
        <taxon>Pseudomonadati</taxon>
        <taxon>Pseudomonadota</taxon>
        <taxon>Gammaproteobacteria</taxon>
        <taxon>Lysobacterales</taxon>
        <taxon>Rhodanobacteraceae</taxon>
        <taxon>Dokdonella</taxon>
    </lineage>
</organism>
<evidence type="ECO:0000256" key="5">
    <source>
        <dbReference type="ARBA" id="ARBA00022906"/>
    </source>
</evidence>
<comment type="subcellular location">
    <subcellularLocation>
        <location evidence="1">Membrane</location>
        <topology evidence="1">Multi-pass membrane protein</topology>
    </subcellularLocation>
</comment>
<dbReference type="Pfam" id="PF16916">
    <property type="entry name" value="ZT_dimer"/>
    <property type="match status" value="1"/>
</dbReference>
<gene>
    <name evidence="13" type="ORF">ACFO6Q_13410</name>
</gene>
<evidence type="ECO:0000313" key="13">
    <source>
        <dbReference type="EMBL" id="MFC4821326.1"/>
    </source>
</evidence>
<feature type="region of interest" description="Disordered" evidence="9">
    <location>
        <begin position="1"/>
        <end position="21"/>
    </location>
</feature>
<feature type="transmembrane region" description="Helical" evidence="10">
    <location>
        <begin position="194"/>
        <end position="211"/>
    </location>
</feature>
<feature type="transmembrane region" description="Helical" evidence="10">
    <location>
        <begin position="170"/>
        <end position="188"/>
    </location>
</feature>
<comment type="caution">
    <text evidence="13">The sequence shown here is derived from an EMBL/GenBank/DDBJ whole genome shotgun (WGS) entry which is preliminary data.</text>
</comment>
<evidence type="ECO:0000256" key="2">
    <source>
        <dbReference type="ARBA" id="ARBA00008873"/>
    </source>
</evidence>
<dbReference type="InterPro" id="IPR036837">
    <property type="entry name" value="Cation_efflux_CTD_sf"/>
</dbReference>
<feature type="transmembrane region" description="Helical" evidence="10">
    <location>
        <begin position="126"/>
        <end position="149"/>
    </location>
</feature>
<dbReference type="Pfam" id="PF01545">
    <property type="entry name" value="Cation_efflux"/>
    <property type="match status" value="1"/>
</dbReference>
<evidence type="ECO:0000256" key="6">
    <source>
        <dbReference type="ARBA" id="ARBA00022989"/>
    </source>
</evidence>
<dbReference type="NCBIfam" id="TIGR01297">
    <property type="entry name" value="CDF"/>
    <property type="match status" value="1"/>
</dbReference>
<evidence type="ECO:0000256" key="7">
    <source>
        <dbReference type="ARBA" id="ARBA00023065"/>
    </source>
</evidence>
<keyword evidence="5" id="KW-0864">Zinc transport</keyword>
<evidence type="ECO:0000313" key="14">
    <source>
        <dbReference type="Proteomes" id="UP001595886"/>
    </source>
</evidence>
<dbReference type="Proteomes" id="UP001595886">
    <property type="component" value="Unassembled WGS sequence"/>
</dbReference>
<name>A0ABV9QWZ8_9GAMM</name>
<evidence type="ECO:0000256" key="4">
    <source>
        <dbReference type="ARBA" id="ARBA00022692"/>
    </source>
</evidence>
<sequence length="308" mass="32691">MSHSHDHSHDHAHGHAPAQPGDRRARKLLIAFALTAITLVAEAIGGWLSGSLALLADAGHMLVDAAALMFAWLGAHFARRPADARRSFGYARLEVLVGYSNALVQFVLVAWIAVEALLRLAEPQPILSGTMLAVAVAGLLVNAFVLFVLSGHDHDDLNTASARLHVLGDLFGSVGAVSAALLIGWLGWLWADAVVSILVSLLILSSAWRLLRRSAHILLEGAPEGVDADLVGEALQREAVGVSSVHHVHVWQLAGGYHVATLHAQLRAGSDADEAIRSIHGVLRERFRIEHATVQIERGGCAGAGCAH</sequence>
<keyword evidence="4 10" id="KW-0812">Transmembrane</keyword>
<protein>
    <submittedName>
        <fullName evidence="13">Cation diffusion facilitator family transporter</fullName>
    </submittedName>
</protein>
<dbReference type="InterPro" id="IPR027470">
    <property type="entry name" value="Cation_efflux_CTD"/>
</dbReference>
<keyword evidence="14" id="KW-1185">Reference proteome</keyword>
<dbReference type="Gene3D" id="1.20.1510.10">
    <property type="entry name" value="Cation efflux protein transmembrane domain"/>
    <property type="match status" value="1"/>
</dbReference>
<evidence type="ECO:0000256" key="1">
    <source>
        <dbReference type="ARBA" id="ARBA00004141"/>
    </source>
</evidence>
<dbReference type="SUPFAM" id="SSF161111">
    <property type="entry name" value="Cation efflux protein transmembrane domain-like"/>
    <property type="match status" value="1"/>
</dbReference>
<keyword evidence="5" id="KW-0862">Zinc</keyword>
<keyword evidence="6 10" id="KW-1133">Transmembrane helix</keyword>
<proteinExistence type="inferred from homology"/>
<accession>A0ABV9QWZ8</accession>
<dbReference type="EMBL" id="JBHSHD010000010">
    <property type="protein sequence ID" value="MFC4821326.1"/>
    <property type="molecule type" value="Genomic_DNA"/>
</dbReference>
<feature type="transmembrane region" description="Helical" evidence="10">
    <location>
        <begin position="28"/>
        <end position="48"/>
    </location>
</feature>
<evidence type="ECO:0000259" key="12">
    <source>
        <dbReference type="Pfam" id="PF16916"/>
    </source>
</evidence>
<feature type="transmembrane region" description="Helical" evidence="10">
    <location>
        <begin position="54"/>
        <end position="75"/>
    </location>
</feature>
<feature type="compositionally biased region" description="Basic and acidic residues" evidence="9">
    <location>
        <begin position="1"/>
        <end position="13"/>
    </location>
</feature>
<dbReference type="InterPro" id="IPR058533">
    <property type="entry name" value="Cation_efflux_TM"/>
</dbReference>
<dbReference type="InterPro" id="IPR027469">
    <property type="entry name" value="Cation_efflux_TMD_sf"/>
</dbReference>
<dbReference type="SUPFAM" id="SSF160240">
    <property type="entry name" value="Cation efflux protein cytoplasmic domain-like"/>
    <property type="match status" value="1"/>
</dbReference>
<feature type="domain" description="Cation efflux protein transmembrane" evidence="11">
    <location>
        <begin position="28"/>
        <end position="219"/>
    </location>
</feature>
<evidence type="ECO:0000256" key="8">
    <source>
        <dbReference type="ARBA" id="ARBA00023136"/>
    </source>
</evidence>
<keyword evidence="7" id="KW-0406">Ion transport</keyword>
<feature type="domain" description="Cation efflux protein cytoplasmic" evidence="12">
    <location>
        <begin position="231"/>
        <end position="297"/>
    </location>
</feature>
<evidence type="ECO:0000256" key="10">
    <source>
        <dbReference type="SAM" id="Phobius"/>
    </source>
</evidence>
<feature type="transmembrane region" description="Helical" evidence="10">
    <location>
        <begin position="96"/>
        <end position="114"/>
    </location>
</feature>
<comment type="similarity">
    <text evidence="2">Belongs to the cation diffusion facilitator (CDF) transporter (TC 2.A.4) family. SLC30A subfamily.</text>
</comment>
<dbReference type="InterPro" id="IPR002524">
    <property type="entry name" value="Cation_efflux"/>
</dbReference>
<dbReference type="PANTHER" id="PTHR11562">
    <property type="entry name" value="CATION EFFLUX PROTEIN/ ZINC TRANSPORTER"/>
    <property type="match status" value="1"/>
</dbReference>